<comment type="caution">
    <text evidence="2">The sequence shown here is derived from an EMBL/GenBank/DDBJ whole genome shotgun (WGS) entry which is preliminary data.</text>
</comment>
<dbReference type="Gene3D" id="1.10.1200.10">
    <property type="entry name" value="ACP-like"/>
    <property type="match status" value="1"/>
</dbReference>
<sequence>MDIASIEQQITNWCHELGLRITSPDDDFFARGGTSLTAVQLMTRTDTHYGEDTLTPDALYERSSIRQIAHTIHANVLESAARQ</sequence>
<reference evidence="2 3" key="1">
    <citation type="submission" date="2017-02" db="EMBL/GenBank/DDBJ databases">
        <title>Complete genome sequences of Mycobacterium kansasii strains isolated from rhesus macaques.</title>
        <authorList>
            <person name="Panda A."/>
            <person name="Nagaraj S."/>
            <person name="Zhao X."/>
            <person name="Tettelin H."/>
            <person name="Detolla L.J."/>
        </authorList>
    </citation>
    <scope>NUCLEOTIDE SEQUENCE [LARGE SCALE GENOMIC DNA]</scope>
    <source>
        <strain evidence="2 3">11-3469</strain>
    </source>
</reference>
<dbReference type="AlphaFoldDB" id="A0A1V3WEL8"/>
<name>A0A1V3WEL8_MYCKA</name>
<evidence type="ECO:0000259" key="1">
    <source>
        <dbReference type="PROSITE" id="PS50075"/>
    </source>
</evidence>
<evidence type="ECO:0000313" key="3">
    <source>
        <dbReference type="Proteomes" id="UP000188532"/>
    </source>
</evidence>
<dbReference type="EMBL" id="MVBN01000011">
    <property type="protein sequence ID" value="OOK65302.1"/>
    <property type="molecule type" value="Genomic_DNA"/>
</dbReference>
<gene>
    <name evidence="2" type="ORF">BZL29_7741</name>
</gene>
<protein>
    <submittedName>
        <fullName evidence="2">Phosphopantetheine attachment site family protein</fullName>
    </submittedName>
</protein>
<proteinExistence type="predicted"/>
<organism evidence="2 3">
    <name type="scientific">Mycobacterium kansasii</name>
    <dbReference type="NCBI Taxonomy" id="1768"/>
    <lineage>
        <taxon>Bacteria</taxon>
        <taxon>Bacillati</taxon>
        <taxon>Actinomycetota</taxon>
        <taxon>Actinomycetes</taxon>
        <taxon>Mycobacteriales</taxon>
        <taxon>Mycobacteriaceae</taxon>
        <taxon>Mycobacterium</taxon>
    </lineage>
</organism>
<dbReference type="Pfam" id="PF00550">
    <property type="entry name" value="PP-binding"/>
    <property type="match status" value="1"/>
</dbReference>
<dbReference type="SUPFAM" id="SSF47336">
    <property type="entry name" value="ACP-like"/>
    <property type="match status" value="1"/>
</dbReference>
<dbReference type="InterPro" id="IPR036736">
    <property type="entry name" value="ACP-like_sf"/>
</dbReference>
<accession>A0A1V3WEL8</accession>
<feature type="domain" description="Carrier" evidence="1">
    <location>
        <begin position="1"/>
        <end position="76"/>
    </location>
</feature>
<dbReference type="InterPro" id="IPR009081">
    <property type="entry name" value="PP-bd_ACP"/>
</dbReference>
<dbReference type="Proteomes" id="UP000188532">
    <property type="component" value="Unassembled WGS sequence"/>
</dbReference>
<dbReference type="PROSITE" id="PS50075">
    <property type="entry name" value="CARRIER"/>
    <property type="match status" value="1"/>
</dbReference>
<evidence type="ECO:0000313" key="2">
    <source>
        <dbReference type="EMBL" id="OOK65302.1"/>
    </source>
</evidence>